<dbReference type="PANTHER" id="PTHR30632">
    <property type="entry name" value="MOLYBDATE-BINDING PERIPLASMIC PROTEIN"/>
    <property type="match status" value="1"/>
</dbReference>
<dbReference type="InterPro" id="IPR050682">
    <property type="entry name" value="ModA/WtpA"/>
</dbReference>
<evidence type="ECO:0000256" key="3">
    <source>
        <dbReference type="ARBA" id="ARBA00022729"/>
    </source>
</evidence>
<evidence type="ECO:0000256" key="1">
    <source>
        <dbReference type="ARBA" id="ARBA00009175"/>
    </source>
</evidence>
<accession>A0A2T4UCJ6</accession>
<dbReference type="GO" id="GO:0030973">
    <property type="term" value="F:molybdate ion binding"/>
    <property type="evidence" value="ECO:0007669"/>
    <property type="project" value="TreeGrafter"/>
</dbReference>
<protein>
    <submittedName>
        <fullName evidence="6">Molybdate ABC transporter substrate-binding protein</fullName>
    </submittedName>
</protein>
<proteinExistence type="inferred from homology"/>
<organism evidence="6 7">
    <name type="scientific">Paraconexibacter algicola</name>
    <dbReference type="NCBI Taxonomy" id="2133960"/>
    <lineage>
        <taxon>Bacteria</taxon>
        <taxon>Bacillati</taxon>
        <taxon>Actinomycetota</taxon>
        <taxon>Thermoleophilia</taxon>
        <taxon>Solirubrobacterales</taxon>
        <taxon>Paraconexibacteraceae</taxon>
        <taxon>Paraconexibacter</taxon>
    </lineage>
</organism>
<dbReference type="EMBL" id="PYYB01000004">
    <property type="protein sequence ID" value="PTL54947.1"/>
    <property type="molecule type" value="Genomic_DNA"/>
</dbReference>
<keyword evidence="3 5" id="KW-0732">Signal</keyword>
<dbReference type="InterPro" id="IPR005950">
    <property type="entry name" value="ModA"/>
</dbReference>
<keyword evidence="2 4" id="KW-0479">Metal-binding</keyword>
<dbReference type="Gene3D" id="3.40.190.10">
    <property type="entry name" value="Periplasmic binding protein-like II"/>
    <property type="match status" value="2"/>
</dbReference>
<gene>
    <name evidence="6" type="primary">modA</name>
    <name evidence="6" type="ORF">C7Y72_20465</name>
</gene>
<dbReference type="PROSITE" id="PS51257">
    <property type="entry name" value="PROKAR_LIPOPROTEIN"/>
    <property type="match status" value="1"/>
</dbReference>
<evidence type="ECO:0000313" key="7">
    <source>
        <dbReference type="Proteomes" id="UP000240739"/>
    </source>
</evidence>
<keyword evidence="4" id="KW-0500">Molybdenum</keyword>
<feature type="binding site" evidence="4">
    <location>
        <position position="65"/>
    </location>
    <ligand>
        <name>molybdate</name>
        <dbReference type="ChEBI" id="CHEBI:36264"/>
    </ligand>
</feature>
<feature type="binding site" evidence="4">
    <location>
        <position position="41"/>
    </location>
    <ligand>
        <name>molybdate</name>
        <dbReference type="ChEBI" id="CHEBI:36264"/>
    </ligand>
</feature>
<dbReference type="Pfam" id="PF13531">
    <property type="entry name" value="SBP_bac_11"/>
    <property type="match status" value="1"/>
</dbReference>
<evidence type="ECO:0000256" key="5">
    <source>
        <dbReference type="SAM" id="SignalP"/>
    </source>
</evidence>
<feature type="binding site" evidence="4">
    <location>
        <position position="172"/>
    </location>
    <ligand>
        <name>molybdate</name>
        <dbReference type="ChEBI" id="CHEBI:36264"/>
    </ligand>
</feature>
<evidence type="ECO:0000256" key="2">
    <source>
        <dbReference type="ARBA" id="ARBA00022723"/>
    </source>
</evidence>
<feature type="signal peptide" evidence="5">
    <location>
        <begin position="1"/>
        <end position="22"/>
    </location>
</feature>
<evidence type="ECO:0000256" key="4">
    <source>
        <dbReference type="PIRSR" id="PIRSR004846-1"/>
    </source>
</evidence>
<feature type="chain" id="PRO_5038839976" evidence="5">
    <location>
        <begin position="23"/>
        <end position="255"/>
    </location>
</feature>
<comment type="similarity">
    <text evidence="1">Belongs to the bacterial solute-binding protein ModA family.</text>
</comment>
<dbReference type="PANTHER" id="PTHR30632:SF0">
    <property type="entry name" value="SULFATE-BINDING PROTEIN"/>
    <property type="match status" value="1"/>
</dbReference>
<dbReference type="GO" id="GO:0015689">
    <property type="term" value="P:molybdate ion transport"/>
    <property type="evidence" value="ECO:0007669"/>
    <property type="project" value="InterPro"/>
</dbReference>
<reference evidence="6 7" key="1">
    <citation type="submission" date="2018-03" db="EMBL/GenBank/DDBJ databases">
        <title>Aquarubrobacter algicola gen. nov., sp. nov., a novel actinobacterium isolated from shallow eutrophic lake during the end of cyanobacterial harmful algal blooms.</title>
        <authorList>
            <person name="Chun S.J."/>
        </authorList>
    </citation>
    <scope>NUCLEOTIDE SEQUENCE [LARGE SCALE GENOMIC DNA]</scope>
    <source>
        <strain evidence="6 7">Seoho-28</strain>
    </source>
</reference>
<dbReference type="OrthoDB" id="9785015at2"/>
<dbReference type="GO" id="GO:0046872">
    <property type="term" value="F:metal ion binding"/>
    <property type="evidence" value="ECO:0007669"/>
    <property type="project" value="UniProtKB-KW"/>
</dbReference>
<dbReference type="SUPFAM" id="SSF53850">
    <property type="entry name" value="Periplasmic binding protein-like II"/>
    <property type="match status" value="1"/>
</dbReference>
<sequence>MHRLRRTGLVVAMVTAVALAVAGCGADGDGTPEIRVSAATSLKTAFTDYADGLDDVDARLSFAGSDQLAGQIRSGVRPDVFAAANAKLPRALFAEGLVERPVAFARNRLVLAVAADERGIRGIDDLTARGRSLAIGAADVPVGDYTRTVLGRLPDATERAVLAAVRSEEPDVGGVVGKIAEGAVDAGFVYATDVRAAGGRLRAITLPASLQPDVVYEVAVVREARDRAAAQRFVDGLLTGRGAAALRRSGFLPPT</sequence>
<comment type="caution">
    <text evidence="6">The sequence shown here is derived from an EMBL/GenBank/DDBJ whole genome shotgun (WGS) entry which is preliminary data.</text>
</comment>
<dbReference type="Proteomes" id="UP000240739">
    <property type="component" value="Unassembled WGS sequence"/>
</dbReference>
<name>A0A2T4UCJ6_9ACTN</name>
<feature type="binding site" evidence="4">
    <location>
        <position position="190"/>
    </location>
    <ligand>
        <name>molybdate</name>
        <dbReference type="ChEBI" id="CHEBI:36264"/>
    </ligand>
</feature>
<dbReference type="AlphaFoldDB" id="A0A2T4UCJ6"/>
<dbReference type="PIRSF" id="PIRSF004846">
    <property type="entry name" value="ModA"/>
    <property type="match status" value="1"/>
</dbReference>
<dbReference type="NCBIfam" id="TIGR01256">
    <property type="entry name" value="modA"/>
    <property type="match status" value="1"/>
</dbReference>
<evidence type="ECO:0000313" key="6">
    <source>
        <dbReference type="EMBL" id="PTL54947.1"/>
    </source>
</evidence>
<keyword evidence="7" id="KW-1185">Reference proteome</keyword>